<dbReference type="SUPFAM" id="SSF54593">
    <property type="entry name" value="Glyoxalase/Bleomycin resistance protein/Dihydroxybiphenyl dioxygenase"/>
    <property type="match status" value="1"/>
</dbReference>
<protein>
    <submittedName>
        <fullName evidence="2">Glyoxalase</fullName>
    </submittedName>
</protein>
<dbReference type="InterPro" id="IPR029068">
    <property type="entry name" value="Glyas_Bleomycin-R_OHBP_Dase"/>
</dbReference>
<dbReference type="PROSITE" id="PS51819">
    <property type="entry name" value="VOC"/>
    <property type="match status" value="1"/>
</dbReference>
<comment type="caution">
    <text evidence="2">The sequence shown here is derived from an EMBL/GenBank/DDBJ whole genome shotgun (WGS) entry which is preliminary data.</text>
</comment>
<evidence type="ECO:0000259" key="1">
    <source>
        <dbReference type="PROSITE" id="PS51819"/>
    </source>
</evidence>
<organism evidence="2 3">
    <name type="scientific">miscellaneous Crenarchaeota group-15 archaeon DG-45</name>
    <dbReference type="NCBI Taxonomy" id="1685127"/>
    <lineage>
        <taxon>Archaea</taxon>
        <taxon>Candidatus Bathyarchaeota</taxon>
        <taxon>MCG-15</taxon>
    </lineage>
</organism>
<dbReference type="Gene3D" id="3.10.180.10">
    <property type="entry name" value="2,3-Dihydroxybiphenyl 1,2-Dioxygenase, domain 1"/>
    <property type="match status" value="1"/>
</dbReference>
<name>A0A0M0BQT5_9ARCH</name>
<evidence type="ECO:0000313" key="2">
    <source>
        <dbReference type="EMBL" id="KON30814.1"/>
    </source>
</evidence>
<dbReference type="AlphaFoldDB" id="A0A0M0BQT5"/>
<sequence>MSGIVFFRTNQPQALRGFYEDRVGMEVWLEQEDCTIYKHGNLLLGFCLREDRDSCGIITFFFDTEEEVDAMYEAFRREAEAEPKLNEKYGIYHFFVRDPEGRLVEFQQFLESPSGGC</sequence>
<evidence type="ECO:0000313" key="3">
    <source>
        <dbReference type="Proteomes" id="UP000037210"/>
    </source>
</evidence>
<gene>
    <name evidence="2" type="ORF">AC482_02925</name>
</gene>
<reference evidence="2 3" key="1">
    <citation type="submission" date="2015-06" db="EMBL/GenBank/DDBJ databases">
        <title>New insights into the roles of widespread benthic archaea in carbon and nitrogen cycling.</title>
        <authorList>
            <person name="Lazar C.S."/>
            <person name="Baker B.J."/>
            <person name="Seitz K.W."/>
            <person name="Hyde A.S."/>
            <person name="Dick G.J."/>
            <person name="Hinrichs K.-U."/>
            <person name="Teske A.P."/>
        </authorList>
    </citation>
    <scope>NUCLEOTIDE SEQUENCE [LARGE SCALE GENOMIC DNA]</scope>
    <source>
        <strain evidence="2">DG-45</strain>
    </source>
</reference>
<dbReference type="InterPro" id="IPR037523">
    <property type="entry name" value="VOC_core"/>
</dbReference>
<dbReference type="Pfam" id="PF00903">
    <property type="entry name" value="Glyoxalase"/>
    <property type="match status" value="1"/>
</dbReference>
<feature type="domain" description="VOC" evidence="1">
    <location>
        <begin position="1"/>
        <end position="109"/>
    </location>
</feature>
<dbReference type="CDD" id="cd06587">
    <property type="entry name" value="VOC"/>
    <property type="match status" value="1"/>
</dbReference>
<dbReference type="InterPro" id="IPR004360">
    <property type="entry name" value="Glyas_Fos-R_dOase_dom"/>
</dbReference>
<accession>A0A0M0BQT5</accession>
<proteinExistence type="predicted"/>
<dbReference type="Proteomes" id="UP000037210">
    <property type="component" value="Unassembled WGS sequence"/>
</dbReference>
<dbReference type="EMBL" id="LFWZ01000020">
    <property type="protein sequence ID" value="KON30814.1"/>
    <property type="molecule type" value="Genomic_DNA"/>
</dbReference>